<keyword evidence="2" id="KW-0880">Kelch repeat</keyword>
<dbReference type="STRING" id="3076.A0A2P6TVT6"/>
<dbReference type="SUPFAM" id="SSF117281">
    <property type="entry name" value="Kelch motif"/>
    <property type="match status" value="1"/>
</dbReference>
<dbReference type="Proteomes" id="UP000239899">
    <property type="component" value="Unassembled WGS sequence"/>
</dbReference>
<sequence>MKWVQLPGAGDVPVARSSHTITAVGDTIYLFGGEHAPRVPIGSDVHAYNLQERVWRKLQVHGTPPPLRNAHAAAAVGTELYIFGGRCGIEIGEAALNDLYKLDTTTATWSIVEPVGETRPPKRSYAAATSAGGKLYVFGGCGEGSSGRLNDLWQFDPATNRWRQLPSSDAIKGRGGPGFVSVPGALYVVAGFAGQETNDVHRFDLATETWDCPRCCSAEAPATAHAGCGHASPVVLPPRSVCAVAMHGCSSCAHANHIIASCGEVDPSNEGHAGAGMFSNDSFCMDPACGHWHKLEAGGEVPAPRGWLAATACASGLVVHGGNSLTNERLGDMYLLEMH</sequence>
<proteinExistence type="predicted"/>
<gene>
    <name evidence="5" type="ORF">C2E21_3003</name>
</gene>
<accession>A0A2P6TVT6</accession>
<dbReference type="GO" id="GO:0019760">
    <property type="term" value="P:glucosinolate metabolic process"/>
    <property type="evidence" value="ECO:0007669"/>
    <property type="project" value="UniProtKB-ARBA"/>
</dbReference>
<dbReference type="EMBL" id="LHPG02000005">
    <property type="protein sequence ID" value="PRW58177.1"/>
    <property type="molecule type" value="Genomic_DNA"/>
</dbReference>
<comment type="caution">
    <text evidence="5">The sequence shown here is derived from an EMBL/GenBank/DDBJ whole genome shotgun (WGS) entry which is preliminary data.</text>
</comment>
<keyword evidence="4" id="KW-0408">Iron</keyword>
<keyword evidence="6" id="KW-1185">Reference proteome</keyword>
<dbReference type="InterPro" id="IPR006652">
    <property type="entry name" value="Kelch_1"/>
</dbReference>
<reference evidence="5 6" key="1">
    <citation type="journal article" date="2018" name="Plant J.">
        <title>Genome sequences of Chlorella sorokiniana UTEX 1602 and Micractinium conductrix SAG 241.80: implications to maltose excretion by a green alga.</title>
        <authorList>
            <person name="Arriola M.B."/>
            <person name="Velmurugan N."/>
            <person name="Zhang Y."/>
            <person name="Plunkett M.H."/>
            <person name="Hondzo H."/>
            <person name="Barney B.M."/>
        </authorList>
    </citation>
    <scope>NUCLEOTIDE SEQUENCE [LARGE SCALE GENOMIC DNA]</scope>
    <source>
        <strain evidence="6">UTEX 1602</strain>
    </source>
</reference>
<dbReference type="SMART" id="SM00612">
    <property type="entry name" value="Kelch"/>
    <property type="match status" value="3"/>
</dbReference>
<evidence type="ECO:0000313" key="6">
    <source>
        <dbReference type="Proteomes" id="UP000239899"/>
    </source>
</evidence>
<dbReference type="Pfam" id="PF24681">
    <property type="entry name" value="Kelch_KLHDC2_KLHL20_DRC7"/>
    <property type="match status" value="1"/>
</dbReference>
<dbReference type="Gene3D" id="2.120.10.80">
    <property type="entry name" value="Kelch-type beta propeller"/>
    <property type="match status" value="2"/>
</dbReference>
<dbReference type="PANTHER" id="PTHR47435">
    <property type="entry name" value="KELCH REPEAT PROTEIN (AFU_ORTHOLOGUE AFUA_5G12780)"/>
    <property type="match status" value="1"/>
</dbReference>
<evidence type="ECO:0000256" key="3">
    <source>
        <dbReference type="ARBA" id="ARBA00022737"/>
    </source>
</evidence>
<dbReference type="GO" id="GO:0030234">
    <property type="term" value="F:enzyme regulator activity"/>
    <property type="evidence" value="ECO:0007669"/>
    <property type="project" value="TreeGrafter"/>
</dbReference>
<dbReference type="PANTHER" id="PTHR47435:SF4">
    <property type="entry name" value="KELCH REPEAT PROTEIN (AFU_ORTHOLOGUE AFUA_5G12780)"/>
    <property type="match status" value="1"/>
</dbReference>
<evidence type="ECO:0000313" key="5">
    <source>
        <dbReference type="EMBL" id="PRW58177.1"/>
    </source>
</evidence>
<dbReference type="AlphaFoldDB" id="A0A2P6TVT6"/>
<dbReference type="OrthoDB" id="10250130at2759"/>
<comment type="cofactor">
    <cofactor evidence="1">
        <name>Fe(2+)</name>
        <dbReference type="ChEBI" id="CHEBI:29033"/>
    </cofactor>
</comment>
<dbReference type="GO" id="GO:0005829">
    <property type="term" value="C:cytosol"/>
    <property type="evidence" value="ECO:0007669"/>
    <property type="project" value="TreeGrafter"/>
</dbReference>
<dbReference type="InterPro" id="IPR015915">
    <property type="entry name" value="Kelch-typ_b-propeller"/>
</dbReference>
<protein>
    <submittedName>
        <fullName evidence="5">Nitrile-specifier 5-like</fullName>
    </submittedName>
</protein>
<evidence type="ECO:0000256" key="2">
    <source>
        <dbReference type="ARBA" id="ARBA00022441"/>
    </source>
</evidence>
<organism evidence="5 6">
    <name type="scientific">Chlorella sorokiniana</name>
    <name type="common">Freshwater green alga</name>
    <dbReference type="NCBI Taxonomy" id="3076"/>
    <lineage>
        <taxon>Eukaryota</taxon>
        <taxon>Viridiplantae</taxon>
        <taxon>Chlorophyta</taxon>
        <taxon>core chlorophytes</taxon>
        <taxon>Trebouxiophyceae</taxon>
        <taxon>Chlorellales</taxon>
        <taxon>Chlorellaceae</taxon>
        <taxon>Chlorella clade</taxon>
        <taxon>Chlorella</taxon>
    </lineage>
</organism>
<keyword evidence="3" id="KW-0677">Repeat</keyword>
<evidence type="ECO:0000256" key="1">
    <source>
        <dbReference type="ARBA" id="ARBA00001954"/>
    </source>
</evidence>
<name>A0A2P6TVT6_CHLSO</name>
<evidence type="ECO:0000256" key="4">
    <source>
        <dbReference type="ARBA" id="ARBA00023004"/>
    </source>
</evidence>